<comment type="caution">
    <text evidence="1">The sequence shown here is derived from an EMBL/GenBank/DDBJ whole genome shotgun (WGS) entry which is preliminary data.</text>
</comment>
<dbReference type="RefSeq" id="WP_169422107.1">
    <property type="nucleotide sequence ID" value="NZ_JABBFX010000003.1"/>
</dbReference>
<evidence type="ECO:0008006" key="3">
    <source>
        <dbReference type="Google" id="ProtNLM"/>
    </source>
</evidence>
<evidence type="ECO:0000313" key="1">
    <source>
        <dbReference type="EMBL" id="NML47850.1"/>
    </source>
</evidence>
<name>A0A848HEE4_9BURK</name>
<organism evidence="1 2">
    <name type="scientific">Ramlibacter agri</name>
    <dbReference type="NCBI Taxonomy" id="2728837"/>
    <lineage>
        <taxon>Bacteria</taxon>
        <taxon>Pseudomonadati</taxon>
        <taxon>Pseudomonadota</taxon>
        <taxon>Betaproteobacteria</taxon>
        <taxon>Burkholderiales</taxon>
        <taxon>Comamonadaceae</taxon>
        <taxon>Ramlibacter</taxon>
    </lineage>
</organism>
<proteinExistence type="predicted"/>
<dbReference type="EMBL" id="JABBFX010000003">
    <property type="protein sequence ID" value="NML47850.1"/>
    <property type="molecule type" value="Genomic_DNA"/>
</dbReference>
<evidence type="ECO:0000313" key="2">
    <source>
        <dbReference type="Proteomes" id="UP000541185"/>
    </source>
</evidence>
<dbReference type="Proteomes" id="UP000541185">
    <property type="component" value="Unassembled WGS sequence"/>
</dbReference>
<dbReference type="AlphaFoldDB" id="A0A848HEE4"/>
<reference evidence="1 2" key="1">
    <citation type="submission" date="2020-04" db="EMBL/GenBank/DDBJ databases">
        <title>Ramlibacter sp. G-1-2-2 isolated from soil.</title>
        <authorList>
            <person name="Dahal R.H."/>
        </authorList>
    </citation>
    <scope>NUCLEOTIDE SEQUENCE [LARGE SCALE GENOMIC DNA]</scope>
    <source>
        <strain evidence="1 2">G-1-2-2</strain>
    </source>
</reference>
<accession>A0A848HEE4</accession>
<sequence length="173" mass="19123">MPLMEVVDEFLQPLQLKTLVTAVLAGSFPWEASEILAGRALPASHNRQFVHGFYLEKPGFSHRSPCLPLLDPVLARLQPQALIKAKLNLTPRQDSHIEYGMHVDTRHPGATTAILYLNTNNGYTVFEDGTRVPSVANRLVLFDASLRHTGASCTDADFRLVLNVNMLRIPAAP</sequence>
<keyword evidence="2" id="KW-1185">Reference proteome</keyword>
<gene>
    <name evidence="1" type="ORF">HHL11_29140</name>
</gene>
<protein>
    <recommendedName>
        <fullName evidence="3">DNA endonuclease V</fullName>
    </recommendedName>
</protein>